<dbReference type="Pfam" id="PF00211">
    <property type="entry name" value="Guanylate_cyc"/>
    <property type="match status" value="2"/>
</dbReference>
<dbReference type="GO" id="GO:0001653">
    <property type="term" value="F:peptide receptor activity"/>
    <property type="evidence" value="ECO:0007669"/>
    <property type="project" value="TreeGrafter"/>
</dbReference>
<keyword evidence="5 9" id="KW-0472">Membrane</keyword>
<feature type="transmembrane region" description="Helical" evidence="9">
    <location>
        <begin position="322"/>
        <end position="342"/>
    </location>
</feature>
<keyword evidence="6 7" id="KW-0456">Lyase</keyword>
<gene>
    <name evidence="11" type="ORF">CLAU1311_LOCUS6696</name>
</gene>
<dbReference type="GO" id="GO:0007168">
    <property type="term" value="P:receptor guanylyl cyclase signaling pathway"/>
    <property type="evidence" value="ECO:0007669"/>
    <property type="project" value="TreeGrafter"/>
</dbReference>
<dbReference type="GO" id="GO:0000166">
    <property type="term" value="F:nucleotide binding"/>
    <property type="evidence" value="ECO:0007669"/>
    <property type="project" value="UniProtKB-KW"/>
</dbReference>
<organism evidence="11">
    <name type="scientific">Chloropicon laureae</name>
    <dbReference type="NCBI Taxonomy" id="464258"/>
    <lineage>
        <taxon>Eukaryota</taxon>
        <taxon>Viridiplantae</taxon>
        <taxon>Chlorophyta</taxon>
        <taxon>Chloropicophyceae</taxon>
        <taxon>Chloropicales</taxon>
        <taxon>Chloropicaceae</taxon>
        <taxon>Chloropicon</taxon>
    </lineage>
</organism>
<evidence type="ECO:0000256" key="8">
    <source>
        <dbReference type="SAM" id="MobiDB-lite"/>
    </source>
</evidence>
<protein>
    <recommendedName>
        <fullName evidence="10">Guanylate cyclase domain-containing protein</fullName>
    </recommendedName>
</protein>
<dbReference type="PANTHER" id="PTHR11920:SF335">
    <property type="entry name" value="GUANYLATE CYCLASE"/>
    <property type="match status" value="1"/>
</dbReference>
<feature type="domain" description="Guanylate cyclase" evidence="10">
    <location>
        <begin position="433"/>
        <end position="653"/>
    </location>
</feature>
<dbReference type="AlphaFoldDB" id="A0A7S2Z710"/>
<feature type="region of interest" description="Disordered" evidence="8">
    <location>
        <begin position="496"/>
        <end position="530"/>
    </location>
</feature>
<feature type="transmembrane region" description="Helical" evidence="9">
    <location>
        <begin position="269"/>
        <end position="287"/>
    </location>
</feature>
<keyword evidence="3" id="KW-0547">Nucleotide-binding</keyword>
<evidence type="ECO:0000256" key="9">
    <source>
        <dbReference type="SAM" id="Phobius"/>
    </source>
</evidence>
<dbReference type="Gene3D" id="3.30.70.1230">
    <property type="entry name" value="Nucleotide cyclase"/>
    <property type="match status" value="1"/>
</dbReference>
<feature type="transmembrane region" description="Helical" evidence="9">
    <location>
        <begin position="196"/>
        <end position="219"/>
    </location>
</feature>
<feature type="compositionally biased region" description="Low complexity" evidence="8">
    <location>
        <begin position="520"/>
        <end position="530"/>
    </location>
</feature>
<evidence type="ECO:0000256" key="4">
    <source>
        <dbReference type="ARBA" id="ARBA00022989"/>
    </source>
</evidence>
<keyword evidence="2 9" id="KW-0812">Transmembrane</keyword>
<dbReference type="SMART" id="SM00044">
    <property type="entry name" value="CYCc"/>
    <property type="match status" value="1"/>
</dbReference>
<dbReference type="GO" id="GO:0004016">
    <property type="term" value="F:adenylate cyclase activity"/>
    <property type="evidence" value="ECO:0007669"/>
    <property type="project" value="TreeGrafter"/>
</dbReference>
<evidence type="ECO:0000256" key="3">
    <source>
        <dbReference type="ARBA" id="ARBA00022741"/>
    </source>
</evidence>
<dbReference type="CDD" id="cd07302">
    <property type="entry name" value="CHD"/>
    <property type="match status" value="1"/>
</dbReference>
<dbReference type="GO" id="GO:0005886">
    <property type="term" value="C:plasma membrane"/>
    <property type="evidence" value="ECO:0007669"/>
    <property type="project" value="TreeGrafter"/>
</dbReference>
<evidence type="ECO:0000256" key="7">
    <source>
        <dbReference type="RuleBase" id="RU000405"/>
    </source>
</evidence>
<dbReference type="SUPFAM" id="SSF55073">
    <property type="entry name" value="Nucleotide cyclase"/>
    <property type="match status" value="1"/>
</dbReference>
<comment type="similarity">
    <text evidence="7">Belongs to the adenylyl cyclase class-4/guanylyl cyclase family.</text>
</comment>
<dbReference type="EMBL" id="HBHU01010272">
    <property type="protein sequence ID" value="CAE0023900.1"/>
    <property type="molecule type" value="Transcribed_RNA"/>
</dbReference>
<sequence>MALLQSLSACYFGPCCRGTLGGEEEVYALGQQKQEIEAGLRTLVRITSKEWARKGKVYRPLLPSSLGKAGGESDGAGAGAGWAEDLVVMPSSHWLFGFRDRELERKFVEHAARQVFPQTLLAFVTICLLQFVIGILWVCFVTMAPPEFTAVNGGMAGAEGFKEGFGCVVMSMLPILLGLLGVLFIRYSGKVARKSLLLLVTEIAIILEVVIGLGLPVWIKLTMDKEEHPPGFDSLLDILFGKNGWIGNATYLYTTYMLFILLSGMPFQFSLEALTFTLAYLFLYWFGMKDWASIATATDTALGVGTVNCTESEPFCDRMARMTSVGCLVFFVILTALACAVCKQMDRAKRRMYILMEQIYSQKLHLCMSSMEKDILHEKQREVHEQVLFSIFPKVIARELVAMPGSAKTHLERLQAGDAAAGRVAARLHPSVTVVFTDIVGFTAMAQSCSPFQVMRCLNELFTLFDKVVDQDPVLWKVETIGDAFMVAAGLGIEEPGSNTPSDFDSDESDSDFADDSDAEGAAKARAQSPAAPAEAALAVVINSPEEAEALPATPRSYSEYSSEELLSTYTSLSSYAGSLVLSSSLQGRHAEAAMRFCEKARRAASLVKLPTGEKCQIRIGAHSGEVCSGIVGTRMPRYCLFGDTVNTASRMESTSLPGAIQVSKATFELLQGNPNFKWKKRSKLVQVKGKGRMEAYTLVECNTVAE</sequence>
<feature type="transmembrane region" description="Helical" evidence="9">
    <location>
        <begin position="120"/>
        <end position="143"/>
    </location>
</feature>
<evidence type="ECO:0000256" key="6">
    <source>
        <dbReference type="ARBA" id="ARBA00023239"/>
    </source>
</evidence>
<dbReference type="PANTHER" id="PTHR11920">
    <property type="entry name" value="GUANYLYL CYCLASE"/>
    <property type="match status" value="1"/>
</dbReference>
<reference evidence="11" key="1">
    <citation type="submission" date="2021-01" db="EMBL/GenBank/DDBJ databases">
        <authorList>
            <person name="Corre E."/>
            <person name="Pelletier E."/>
            <person name="Niang G."/>
            <person name="Scheremetjew M."/>
            <person name="Finn R."/>
            <person name="Kale V."/>
            <person name="Holt S."/>
            <person name="Cochrane G."/>
            <person name="Meng A."/>
            <person name="Brown T."/>
            <person name="Cohen L."/>
        </authorList>
    </citation>
    <scope>NUCLEOTIDE SEQUENCE</scope>
    <source>
        <strain evidence="11">RCC856</strain>
    </source>
</reference>
<dbReference type="InterPro" id="IPR018297">
    <property type="entry name" value="A/G_cyclase_CS"/>
</dbReference>
<evidence type="ECO:0000256" key="5">
    <source>
        <dbReference type="ARBA" id="ARBA00023136"/>
    </source>
</evidence>
<comment type="subcellular location">
    <subcellularLocation>
        <location evidence="1">Membrane</location>
    </subcellularLocation>
</comment>
<evidence type="ECO:0000313" key="11">
    <source>
        <dbReference type="EMBL" id="CAE0023900.1"/>
    </source>
</evidence>
<name>A0A7S2Z710_9CHLO</name>
<dbReference type="InterPro" id="IPR050401">
    <property type="entry name" value="Cyclic_nucleotide_synthase"/>
</dbReference>
<dbReference type="PROSITE" id="PS50125">
    <property type="entry name" value="GUANYLATE_CYCLASE_2"/>
    <property type="match status" value="1"/>
</dbReference>
<evidence type="ECO:0000256" key="1">
    <source>
        <dbReference type="ARBA" id="ARBA00004370"/>
    </source>
</evidence>
<evidence type="ECO:0000259" key="10">
    <source>
        <dbReference type="PROSITE" id="PS50125"/>
    </source>
</evidence>
<dbReference type="GO" id="GO:0035556">
    <property type="term" value="P:intracellular signal transduction"/>
    <property type="evidence" value="ECO:0007669"/>
    <property type="project" value="InterPro"/>
</dbReference>
<dbReference type="InterPro" id="IPR001054">
    <property type="entry name" value="A/G_cyclase"/>
</dbReference>
<feature type="transmembrane region" description="Helical" evidence="9">
    <location>
        <begin position="163"/>
        <end position="184"/>
    </location>
</feature>
<accession>A0A7S2Z710</accession>
<feature type="transmembrane region" description="Helical" evidence="9">
    <location>
        <begin position="245"/>
        <end position="262"/>
    </location>
</feature>
<dbReference type="GO" id="GO:0004383">
    <property type="term" value="F:guanylate cyclase activity"/>
    <property type="evidence" value="ECO:0007669"/>
    <property type="project" value="TreeGrafter"/>
</dbReference>
<dbReference type="PROSITE" id="PS00452">
    <property type="entry name" value="GUANYLATE_CYCLASE_1"/>
    <property type="match status" value="1"/>
</dbReference>
<dbReference type="InterPro" id="IPR029787">
    <property type="entry name" value="Nucleotide_cyclase"/>
</dbReference>
<evidence type="ECO:0000256" key="2">
    <source>
        <dbReference type="ARBA" id="ARBA00022692"/>
    </source>
</evidence>
<keyword evidence="4 9" id="KW-1133">Transmembrane helix</keyword>
<feature type="compositionally biased region" description="Acidic residues" evidence="8">
    <location>
        <begin position="504"/>
        <end position="519"/>
    </location>
</feature>
<proteinExistence type="inferred from homology"/>